<keyword evidence="1 2" id="KW-0129">CBS domain</keyword>
<dbReference type="SMART" id="SM00116">
    <property type="entry name" value="CBS"/>
    <property type="match status" value="2"/>
</dbReference>
<dbReference type="InterPro" id="IPR044725">
    <property type="entry name" value="CBSX3_CBS_dom"/>
</dbReference>
<dbReference type="SUPFAM" id="SSF54631">
    <property type="entry name" value="CBS-domain pair"/>
    <property type="match status" value="1"/>
</dbReference>
<proteinExistence type="predicted"/>
<dbReference type="InterPro" id="IPR046342">
    <property type="entry name" value="CBS_dom_sf"/>
</dbReference>
<name>A0A1M4N0W5_9RHOB</name>
<dbReference type="PANTHER" id="PTHR43080:SF2">
    <property type="entry name" value="CBS DOMAIN-CONTAINING PROTEIN"/>
    <property type="match status" value="1"/>
</dbReference>
<dbReference type="Gene3D" id="3.10.580.10">
    <property type="entry name" value="CBS-domain"/>
    <property type="match status" value="1"/>
</dbReference>
<gene>
    <name evidence="4" type="ORF">KARMA_2670</name>
</gene>
<evidence type="ECO:0000256" key="1">
    <source>
        <dbReference type="ARBA" id="ARBA00023122"/>
    </source>
</evidence>
<dbReference type="PROSITE" id="PS51371">
    <property type="entry name" value="CBS"/>
    <property type="match status" value="1"/>
</dbReference>
<dbReference type="PANTHER" id="PTHR43080">
    <property type="entry name" value="CBS DOMAIN-CONTAINING PROTEIN CBSX3, MITOCHONDRIAL"/>
    <property type="match status" value="1"/>
</dbReference>
<dbReference type="Pfam" id="PF00571">
    <property type="entry name" value="CBS"/>
    <property type="match status" value="2"/>
</dbReference>
<sequence>MLVQQILGSKSQQGVFTVKPTITVMEAAKIQADQKIGTVMVSSDGEHPDGILSERDIVRHLASTGPSVLDLPVSELMTSNLVTCAKGDRTDEVMQKMTDGRFRHMPVLEDGKLIGVISLGDVVKAQLSHVAMEKEALEGMIMGQ</sequence>
<protein>
    <recommendedName>
        <fullName evidence="3">CBS domain-containing protein</fullName>
    </recommendedName>
</protein>
<evidence type="ECO:0000313" key="5">
    <source>
        <dbReference type="Proteomes" id="UP000184085"/>
    </source>
</evidence>
<evidence type="ECO:0000259" key="3">
    <source>
        <dbReference type="PROSITE" id="PS51371"/>
    </source>
</evidence>
<feature type="domain" description="CBS" evidence="3">
    <location>
        <begin position="77"/>
        <end position="132"/>
    </location>
</feature>
<dbReference type="RefSeq" id="WP_072707270.1">
    <property type="nucleotide sequence ID" value="NZ_FMJB01000055.1"/>
</dbReference>
<reference evidence="5" key="1">
    <citation type="submission" date="2016-09" db="EMBL/GenBank/DDBJ databases">
        <authorList>
            <person name="Wibberg D."/>
        </authorList>
    </citation>
    <scope>NUCLEOTIDE SEQUENCE [LARGE SCALE GENOMIC DNA]</scope>
</reference>
<evidence type="ECO:0000256" key="2">
    <source>
        <dbReference type="PROSITE-ProRule" id="PRU00703"/>
    </source>
</evidence>
<dbReference type="CDD" id="cd04623">
    <property type="entry name" value="CBS_pair_bac_euk"/>
    <property type="match status" value="1"/>
</dbReference>
<evidence type="ECO:0000313" key="4">
    <source>
        <dbReference type="EMBL" id="SCM68451.1"/>
    </source>
</evidence>
<accession>A0A1M4N0W5</accession>
<dbReference type="EMBL" id="FMJB01000055">
    <property type="protein sequence ID" value="SCM68451.1"/>
    <property type="molecule type" value="Genomic_DNA"/>
</dbReference>
<dbReference type="AlphaFoldDB" id="A0A1M4N0W5"/>
<keyword evidence="5" id="KW-1185">Reference proteome</keyword>
<dbReference type="InterPro" id="IPR000644">
    <property type="entry name" value="CBS_dom"/>
</dbReference>
<dbReference type="Proteomes" id="UP000184085">
    <property type="component" value="Unassembled WGS sequence"/>
</dbReference>
<organism evidence="4 5">
    <name type="scientific">Donghicola eburneus</name>
    <dbReference type="NCBI Taxonomy" id="393278"/>
    <lineage>
        <taxon>Bacteria</taxon>
        <taxon>Pseudomonadati</taxon>
        <taxon>Pseudomonadota</taxon>
        <taxon>Alphaproteobacteria</taxon>
        <taxon>Rhodobacterales</taxon>
        <taxon>Roseobacteraceae</taxon>
        <taxon>Donghicola</taxon>
    </lineage>
</organism>
<dbReference type="InterPro" id="IPR051257">
    <property type="entry name" value="Diverse_CBS-Domain"/>
</dbReference>